<proteinExistence type="predicted"/>
<dbReference type="RefSeq" id="WP_145851496.1">
    <property type="nucleotide sequence ID" value="NZ_RPFW01000001.1"/>
</dbReference>
<dbReference type="Proteomes" id="UP000460272">
    <property type="component" value="Unassembled WGS sequence"/>
</dbReference>
<evidence type="ECO:0000256" key="1">
    <source>
        <dbReference type="SAM" id="MobiDB-lite"/>
    </source>
</evidence>
<keyword evidence="3" id="KW-0378">Hydrolase</keyword>
<accession>A0A6P2CAY8</accession>
<dbReference type="Gene3D" id="3.40.50.1820">
    <property type="entry name" value="alpha/beta hydrolase"/>
    <property type="match status" value="1"/>
</dbReference>
<dbReference type="PANTHER" id="PTHR43798">
    <property type="entry name" value="MONOACYLGLYCEROL LIPASE"/>
    <property type="match status" value="1"/>
</dbReference>
<dbReference type="Pfam" id="PF00561">
    <property type="entry name" value="Abhydrolase_1"/>
    <property type="match status" value="1"/>
</dbReference>
<dbReference type="InterPro" id="IPR000073">
    <property type="entry name" value="AB_hydrolase_1"/>
</dbReference>
<name>A0A6P2CAY8_9ACTN</name>
<feature type="region of interest" description="Disordered" evidence="1">
    <location>
        <begin position="218"/>
        <end position="242"/>
    </location>
</feature>
<dbReference type="GO" id="GO:0016020">
    <property type="term" value="C:membrane"/>
    <property type="evidence" value="ECO:0007669"/>
    <property type="project" value="TreeGrafter"/>
</dbReference>
<dbReference type="OrthoDB" id="7185741at2"/>
<keyword evidence="4" id="KW-1185">Reference proteome</keyword>
<sequence length="242" mass="25296">MRGADAGTEGRVARGVARGVARRVERRVARQVVPRVVRRVEAGVGASEPAIVLEAGLGNAAAARGRVIPLLAPHVRVVAHDRAGLGGSTPAPGLVTIDRQVDDLAAIIAGLTAGPCVLAGHSWGGVLVQLLAFRRPELVAGLVLVDPGHEEMDSGLPLAFRWGWRIVRAVVPDELDDDAPVTLAAFAGAARLPEAVSRRARCRAERCSRVSPPIPRALDGSAGWARGGSPAGSPCRCRRHRP</sequence>
<organism evidence="3 4">
    <name type="scientific">Trebonia kvetii</name>
    <dbReference type="NCBI Taxonomy" id="2480626"/>
    <lineage>
        <taxon>Bacteria</taxon>
        <taxon>Bacillati</taxon>
        <taxon>Actinomycetota</taxon>
        <taxon>Actinomycetes</taxon>
        <taxon>Streptosporangiales</taxon>
        <taxon>Treboniaceae</taxon>
        <taxon>Trebonia</taxon>
    </lineage>
</organism>
<reference evidence="3 4" key="1">
    <citation type="submission" date="2018-11" db="EMBL/GenBank/DDBJ databases">
        <title>Trebonia kvetii gen.nov., sp.nov., a novel acidophilic actinobacterium, and proposal of the new actinobacterial family Treboniaceae fam. nov.</title>
        <authorList>
            <person name="Rapoport D."/>
            <person name="Sagova-Mareckova M."/>
            <person name="Sedlacek I."/>
            <person name="Provaznik J."/>
            <person name="Kralova S."/>
            <person name="Pavlinic D."/>
            <person name="Benes V."/>
            <person name="Kopecky J."/>
        </authorList>
    </citation>
    <scope>NUCLEOTIDE SEQUENCE [LARGE SCALE GENOMIC DNA]</scope>
    <source>
        <strain evidence="3 4">15Tr583</strain>
    </source>
</reference>
<feature type="domain" description="AB hydrolase-1" evidence="2">
    <location>
        <begin position="51"/>
        <end position="174"/>
    </location>
</feature>
<protein>
    <submittedName>
        <fullName evidence="3">Alpha/beta hydrolase</fullName>
    </submittedName>
</protein>
<dbReference type="InterPro" id="IPR050266">
    <property type="entry name" value="AB_hydrolase_sf"/>
</dbReference>
<comment type="caution">
    <text evidence="3">The sequence shown here is derived from an EMBL/GenBank/DDBJ whole genome shotgun (WGS) entry which is preliminary data.</text>
</comment>
<gene>
    <name evidence="3" type="ORF">EAS64_05090</name>
</gene>
<evidence type="ECO:0000313" key="4">
    <source>
        <dbReference type="Proteomes" id="UP000460272"/>
    </source>
</evidence>
<dbReference type="AlphaFoldDB" id="A0A6P2CAY8"/>
<dbReference type="InterPro" id="IPR029058">
    <property type="entry name" value="AB_hydrolase_fold"/>
</dbReference>
<dbReference type="EMBL" id="RPFW01000001">
    <property type="protein sequence ID" value="TVZ06743.1"/>
    <property type="molecule type" value="Genomic_DNA"/>
</dbReference>
<evidence type="ECO:0000259" key="2">
    <source>
        <dbReference type="Pfam" id="PF00561"/>
    </source>
</evidence>
<dbReference type="PANTHER" id="PTHR43798:SF33">
    <property type="entry name" value="HYDROLASE, PUTATIVE (AFU_ORTHOLOGUE AFUA_2G14860)-RELATED"/>
    <property type="match status" value="1"/>
</dbReference>
<dbReference type="GO" id="GO:0016787">
    <property type="term" value="F:hydrolase activity"/>
    <property type="evidence" value="ECO:0007669"/>
    <property type="project" value="UniProtKB-KW"/>
</dbReference>
<evidence type="ECO:0000313" key="3">
    <source>
        <dbReference type="EMBL" id="TVZ06743.1"/>
    </source>
</evidence>
<dbReference type="PRINTS" id="PR00111">
    <property type="entry name" value="ABHYDROLASE"/>
</dbReference>
<dbReference type="SUPFAM" id="SSF53474">
    <property type="entry name" value="alpha/beta-Hydrolases"/>
    <property type="match status" value="1"/>
</dbReference>